<comment type="cofactor">
    <cofactor evidence="1">
        <name>pyridoxal 5'-phosphate</name>
        <dbReference type="ChEBI" id="CHEBI:597326"/>
    </cofactor>
</comment>
<dbReference type="InterPro" id="IPR001926">
    <property type="entry name" value="TrpB-like_PALP"/>
</dbReference>
<evidence type="ECO:0000313" key="8">
    <source>
        <dbReference type="Proteomes" id="UP000316905"/>
    </source>
</evidence>
<dbReference type="Proteomes" id="UP000316905">
    <property type="component" value="Unassembled WGS sequence"/>
</dbReference>
<organism evidence="7 8">
    <name type="scientific">Pseudomonas duriflava</name>
    <dbReference type="NCBI Taxonomy" id="459528"/>
    <lineage>
        <taxon>Bacteria</taxon>
        <taxon>Pseudomonadati</taxon>
        <taxon>Pseudomonadota</taxon>
        <taxon>Gammaproteobacteria</taxon>
        <taxon>Pseudomonadales</taxon>
        <taxon>Pseudomonadaceae</taxon>
        <taxon>Pseudomonas</taxon>
    </lineage>
</organism>
<dbReference type="PIRSF" id="PIRSF006278">
    <property type="entry name" value="ACCD_DCysDesulf"/>
    <property type="match status" value="1"/>
</dbReference>
<dbReference type="EMBL" id="VLKY01000009">
    <property type="protein sequence ID" value="TWI53101.1"/>
    <property type="molecule type" value="Genomic_DNA"/>
</dbReference>
<dbReference type="PANTHER" id="PTHR43780">
    <property type="entry name" value="1-AMINOCYCLOPROPANE-1-CARBOXYLATE DEAMINASE-RELATED"/>
    <property type="match status" value="1"/>
</dbReference>
<evidence type="ECO:0000256" key="5">
    <source>
        <dbReference type="PIRSR" id="PIRSR006278-2"/>
    </source>
</evidence>
<dbReference type="PANTHER" id="PTHR43780:SF2">
    <property type="entry name" value="1-AMINOCYCLOPROPANE-1-CARBOXYLATE DEAMINASE-RELATED"/>
    <property type="match status" value="1"/>
</dbReference>
<dbReference type="GO" id="GO:0019148">
    <property type="term" value="F:D-cysteine desulfhydrase activity"/>
    <property type="evidence" value="ECO:0007669"/>
    <property type="project" value="TreeGrafter"/>
</dbReference>
<name>A0A562Q8K7_9PSED</name>
<dbReference type="InterPro" id="IPR027278">
    <property type="entry name" value="ACCD_DCysDesulf"/>
</dbReference>
<evidence type="ECO:0000256" key="3">
    <source>
        <dbReference type="ARBA" id="ARBA00022898"/>
    </source>
</evidence>
<gene>
    <name evidence="7" type="ORF">IQ22_02944</name>
</gene>
<dbReference type="SUPFAM" id="SSF53686">
    <property type="entry name" value="Tryptophan synthase beta subunit-like PLP-dependent enzymes"/>
    <property type="match status" value="1"/>
</dbReference>
<dbReference type="Pfam" id="PF00291">
    <property type="entry name" value="PALP"/>
    <property type="match status" value="1"/>
</dbReference>
<protein>
    <submittedName>
        <fullName evidence="7">1-aminocyclopropane-1-carboxylate deaminase</fullName>
    </submittedName>
</protein>
<feature type="modified residue" description="N6-(pyridoxal phosphate)lysine" evidence="5">
    <location>
        <position position="37"/>
    </location>
</feature>
<comment type="caution">
    <text evidence="7">The sequence shown here is derived from an EMBL/GenBank/DDBJ whole genome shotgun (WGS) entry which is preliminary data.</text>
</comment>
<evidence type="ECO:0000256" key="2">
    <source>
        <dbReference type="ARBA" id="ARBA00008639"/>
    </source>
</evidence>
<comment type="similarity">
    <text evidence="2">Belongs to the ACC deaminase/D-cysteine desulfhydrase family.</text>
</comment>
<feature type="domain" description="Tryptophan synthase beta chain-like PALP" evidence="6">
    <location>
        <begin position="16"/>
        <end position="288"/>
    </location>
</feature>
<dbReference type="InterPro" id="IPR036052">
    <property type="entry name" value="TrpB-like_PALP_sf"/>
</dbReference>
<keyword evidence="3 5" id="KW-0663">Pyridoxal phosphate</keyword>
<proteinExistence type="inferred from homology"/>
<evidence type="ECO:0000259" key="6">
    <source>
        <dbReference type="Pfam" id="PF00291"/>
    </source>
</evidence>
<evidence type="ECO:0000256" key="1">
    <source>
        <dbReference type="ARBA" id="ARBA00001933"/>
    </source>
</evidence>
<sequence length="305" mass="32802">MEYPLLQSIETTWLNEAGVKLALLRLDSIDSQVSGNKAYKLAGYLEQVRNSCATGLISLGGAHSNHLHALAAVGYRLGLSTVGLLRGEAQLTPTVQDLTRWGMQLHWLGYGGYRARHHSSFWNEWLSHYPDHIPVPEGGSGWRGAKGCISLIETLQQQLSSLGWDDYDALWVAVGTGTTLAGLVVGEQGRHPVTGALAVPLDHGAQVSISRCLEESGVVDAGYKLLDASRGGFARLDVALARFLTTFEAETGVPLEPLYTGKMLLALQETIEAGHISAGQRIIAVHTGGLQGRRALAARIHQLAQ</sequence>
<feature type="active site" description="Nucleophile" evidence="4">
    <location>
        <position position="64"/>
    </location>
</feature>
<dbReference type="RefSeq" id="WP_244309162.1">
    <property type="nucleotide sequence ID" value="NZ_VLKY01000009.1"/>
</dbReference>
<evidence type="ECO:0000256" key="4">
    <source>
        <dbReference type="PIRSR" id="PIRSR006278-1"/>
    </source>
</evidence>
<reference evidence="7 8" key="1">
    <citation type="journal article" date="2015" name="Stand. Genomic Sci.">
        <title>Genomic Encyclopedia of Bacterial and Archaeal Type Strains, Phase III: the genomes of soil and plant-associated and newly described type strains.</title>
        <authorList>
            <person name="Whitman W.B."/>
            <person name="Woyke T."/>
            <person name="Klenk H.P."/>
            <person name="Zhou Y."/>
            <person name="Lilburn T.G."/>
            <person name="Beck B.J."/>
            <person name="De Vos P."/>
            <person name="Vandamme P."/>
            <person name="Eisen J.A."/>
            <person name="Garrity G."/>
            <person name="Hugenholtz P."/>
            <person name="Kyrpides N.C."/>
        </authorList>
    </citation>
    <scope>NUCLEOTIDE SEQUENCE [LARGE SCALE GENOMIC DNA]</scope>
    <source>
        <strain evidence="7 8">CGMCC 1.6858</strain>
    </source>
</reference>
<evidence type="ECO:0000313" key="7">
    <source>
        <dbReference type="EMBL" id="TWI53101.1"/>
    </source>
</evidence>
<accession>A0A562Q8K7</accession>
<dbReference type="AlphaFoldDB" id="A0A562Q8K7"/>
<keyword evidence="8" id="KW-1185">Reference proteome</keyword>
<dbReference type="Gene3D" id="3.40.50.1100">
    <property type="match status" value="2"/>
</dbReference>